<gene>
    <name evidence="2" type="ORF">HMPREF9098_0858</name>
</gene>
<reference evidence="2 3" key="1">
    <citation type="submission" date="2011-01" db="EMBL/GenBank/DDBJ databases">
        <authorList>
            <person name="Muzny D."/>
            <person name="Qin X."/>
            <person name="Deng J."/>
            <person name="Jiang H."/>
            <person name="Liu Y."/>
            <person name="Qu J."/>
            <person name="Song X.-Z."/>
            <person name="Zhang L."/>
            <person name="Thornton R."/>
            <person name="Coyle M."/>
            <person name="Francisco L."/>
            <person name="Jackson L."/>
            <person name="Javaid M."/>
            <person name="Korchina V."/>
            <person name="Kovar C."/>
            <person name="Mata R."/>
            <person name="Mathew T."/>
            <person name="Ngo R."/>
            <person name="Nguyen L."/>
            <person name="Nguyen N."/>
            <person name="Okwuonu G."/>
            <person name="Ongeri F."/>
            <person name="Pham C."/>
            <person name="Simmons D."/>
            <person name="Wilczek-Boney K."/>
            <person name="Hale W."/>
            <person name="Jakkamsetti A."/>
            <person name="Pham P."/>
            <person name="Ruth R."/>
            <person name="San Lucas F."/>
            <person name="Warren J."/>
            <person name="Zhang J."/>
            <person name="Zhao Z."/>
            <person name="Zhou C."/>
            <person name="Zhu D."/>
            <person name="Lee S."/>
            <person name="Bess C."/>
            <person name="Blankenburg K."/>
            <person name="Forbes L."/>
            <person name="Fu Q."/>
            <person name="Gubbala S."/>
            <person name="Hirani K."/>
            <person name="Jayaseelan J.C."/>
            <person name="Lara F."/>
            <person name="Munidasa M."/>
            <person name="Palculict T."/>
            <person name="Patil S."/>
            <person name="Pu L.-L."/>
            <person name="Saada N."/>
            <person name="Tang L."/>
            <person name="Weissenberger G."/>
            <person name="Zhu Y."/>
            <person name="Hemphill L."/>
            <person name="Shang Y."/>
            <person name="Youmans B."/>
            <person name="Ayvaz T."/>
            <person name="Ross M."/>
            <person name="Santibanez J."/>
            <person name="Aqrawi P."/>
            <person name="Gross S."/>
            <person name="Joshi V."/>
            <person name="Fowler G."/>
            <person name="Nazareth L."/>
            <person name="Reid J."/>
            <person name="Worley K."/>
            <person name="Petrosino J."/>
            <person name="Highlander S."/>
            <person name="Gibbs R."/>
        </authorList>
    </citation>
    <scope>NUCLEOTIDE SEQUENCE [LARGE SCALE GENOMIC DNA]</scope>
    <source>
        <strain evidence="2 3">ATCC 33394</strain>
    </source>
</reference>
<keyword evidence="1" id="KW-1133">Transmembrane helix</keyword>
<evidence type="ECO:0000256" key="1">
    <source>
        <dbReference type="SAM" id="Phobius"/>
    </source>
</evidence>
<name>F0EYC4_9NEIS</name>
<accession>F0EYC4</accession>
<feature type="transmembrane region" description="Helical" evidence="1">
    <location>
        <begin position="20"/>
        <end position="39"/>
    </location>
</feature>
<keyword evidence="1" id="KW-0812">Transmembrane</keyword>
<protein>
    <submittedName>
        <fullName evidence="2">Uncharacterized protein</fullName>
    </submittedName>
</protein>
<keyword evidence="1" id="KW-0472">Membrane</keyword>
<dbReference type="AlphaFoldDB" id="F0EYC4"/>
<dbReference type="EMBL" id="AEWV01000015">
    <property type="protein sequence ID" value="EGC17532.1"/>
    <property type="molecule type" value="Genomic_DNA"/>
</dbReference>
<dbReference type="Proteomes" id="UP000004088">
    <property type="component" value="Unassembled WGS sequence"/>
</dbReference>
<evidence type="ECO:0000313" key="3">
    <source>
        <dbReference type="Proteomes" id="UP000004088"/>
    </source>
</evidence>
<comment type="caution">
    <text evidence="2">The sequence shown here is derived from an EMBL/GenBank/DDBJ whole genome shotgun (WGS) entry which is preliminary data.</text>
</comment>
<dbReference type="STRING" id="888741.HMPREF9098_0858"/>
<evidence type="ECO:0000313" key="2">
    <source>
        <dbReference type="EMBL" id="EGC17532.1"/>
    </source>
</evidence>
<sequence length="59" mass="6813">MFVFYVSLECLDSCSIVLRVYAALFFALFLQSDVLFRLFKKKKVTRTARRGNVQAAFLA</sequence>
<dbReference type="HOGENOM" id="CLU_2954372_0_0_4"/>
<proteinExistence type="predicted"/>
<keyword evidence="3" id="KW-1185">Reference proteome</keyword>
<organism evidence="2 3">
    <name type="scientific">Kingella denitrificans ATCC 33394</name>
    <dbReference type="NCBI Taxonomy" id="888741"/>
    <lineage>
        <taxon>Bacteria</taxon>
        <taxon>Pseudomonadati</taxon>
        <taxon>Pseudomonadota</taxon>
        <taxon>Betaproteobacteria</taxon>
        <taxon>Neisseriales</taxon>
        <taxon>Neisseriaceae</taxon>
        <taxon>Kingella</taxon>
    </lineage>
</organism>